<accession>A0A1I3VVP7</accession>
<evidence type="ECO:0000313" key="2">
    <source>
        <dbReference type="Proteomes" id="UP000198924"/>
    </source>
</evidence>
<organism evidence="1 2">
    <name type="scientific">Methylophaga sulfidovorans</name>
    <dbReference type="NCBI Taxonomy" id="45496"/>
    <lineage>
        <taxon>Bacteria</taxon>
        <taxon>Pseudomonadati</taxon>
        <taxon>Pseudomonadota</taxon>
        <taxon>Gammaproteobacteria</taxon>
        <taxon>Thiotrichales</taxon>
        <taxon>Piscirickettsiaceae</taxon>
        <taxon>Methylophaga</taxon>
    </lineage>
</organism>
<dbReference type="EMBL" id="FOSH01000003">
    <property type="protein sequence ID" value="SFJ99013.1"/>
    <property type="molecule type" value="Genomic_DNA"/>
</dbReference>
<keyword evidence="2" id="KW-1185">Reference proteome</keyword>
<reference evidence="2" key="1">
    <citation type="submission" date="2016-10" db="EMBL/GenBank/DDBJ databases">
        <authorList>
            <person name="Varghese N."/>
            <person name="Submissions S."/>
        </authorList>
    </citation>
    <scope>NUCLEOTIDE SEQUENCE [LARGE SCALE GENOMIC DNA]</scope>
    <source>
        <strain evidence="2">DSM 11578</strain>
    </source>
</reference>
<dbReference type="RefSeq" id="WP_281248263.1">
    <property type="nucleotide sequence ID" value="NZ_FOSH01000003.1"/>
</dbReference>
<gene>
    <name evidence="1" type="ORF">SAMN04488079_103233</name>
</gene>
<sequence length="41" mass="4523">MSDDNSFKSLSLKEIELAISNGLSGLYTHQITIKTAIQLEI</sequence>
<name>A0A1I3VVP7_9GAMM</name>
<proteinExistence type="predicted"/>
<protein>
    <submittedName>
        <fullName evidence="1">Uncharacterized protein</fullName>
    </submittedName>
</protein>
<dbReference type="AlphaFoldDB" id="A0A1I3VVP7"/>
<evidence type="ECO:0000313" key="1">
    <source>
        <dbReference type="EMBL" id="SFJ99013.1"/>
    </source>
</evidence>
<dbReference type="Proteomes" id="UP000198924">
    <property type="component" value="Unassembled WGS sequence"/>
</dbReference>